<proteinExistence type="inferred from homology"/>
<evidence type="ECO:0000313" key="8">
    <source>
        <dbReference type="Proteomes" id="UP000317078"/>
    </source>
</evidence>
<dbReference type="CDD" id="cd12169">
    <property type="entry name" value="PGDH_like_1"/>
    <property type="match status" value="1"/>
</dbReference>
<dbReference type="InterPro" id="IPR006139">
    <property type="entry name" value="D-isomer_2_OHA_DH_cat_dom"/>
</dbReference>
<dbReference type="PROSITE" id="PS00671">
    <property type="entry name" value="D_2_HYDROXYACID_DH_3"/>
    <property type="match status" value="1"/>
</dbReference>
<sequence>MNTLSRIAVLDDYQGVALSFGDWGSLGVPVDVFRDTIKDPDALAARLAPYDAIVLMRERTPFPRSLIERLPNLRLLVTTAGRNNSVDAAALKERGITFCGTPGTTSPTSELTWGLILALLRDIPAQDRALREGRWQTVLGEGLEGRTLGVIGLGKQGQRVARVARAFDMRVLAWSTNLTDEAARAADATRVSKEELLREADVVTLHLVLSERSRHTIGAAELGLMKPGAYLVNTSRGPLVDTAALEEALRARRLAGAALDVYDEEPLPAGTALASLPNTVLTPHLGYVTRQNYEHFYGGALEALKAWMAGKPVRVI</sequence>
<keyword evidence="2 4" id="KW-0560">Oxidoreductase</keyword>
<evidence type="ECO:0000259" key="6">
    <source>
        <dbReference type="Pfam" id="PF02826"/>
    </source>
</evidence>
<accession>A0A502GDX7</accession>
<evidence type="ECO:0000256" key="2">
    <source>
        <dbReference type="ARBA" id="ARBA00023002"/>
    </source>
</evidence>
<evidence type="ECO:0000256" key="3">
    <source>
        <dbReference type="ARBA" id="ARBA00023027"/>
    </source>
</evidence>
<dbReference type="Proteomes" id="UP000317078">
    <property type="component" value="Unassembled WGS sequence"/>
</dbReference>
<dbReference type="InterPro" id="IPR050857">
    <property type="entry name" value="D-2-hydroxyacid_DH"/>
</dbReference>
<evidence type="ECO:0000256" key="4">
    <source>
        <dbReference type="RuleBase" id="RU003719"/>
    </source>
</evidence>
<dbReference type="AlphaFoldDB" id="A0A502GDX7"/>
<dbReference type="FunFam" id="3.40.50.720:FF:000203">
    <property type="entry name" value="D-3-phosphoglycerate dehydrogenase (SerA)"/>
    <property type="match status" value="1"/>
</dbReference>
<dbReference type="GO" id="GO:0051287">
    <property type="term" value="F:NAD binding"/>
    <property type="evidence" value="ECO:0007669"/>
    <property type="project" value="InterPro"/>
</dbReference>
<dbReference type="RefSeq" id="WP_140881239.1">
    <property type="nucleotide sequence ID" value="NZ_RCZP01000002.1"/>
</dbReference>
<dbReference type="PANTHER" id="PTHR42789:SF1">
    <property type="entry name" value="D-ISOMER SPECIFIC 2-HYDROXYACID DEHYDROGENASE FAMILY PROTEIN (AFU_ORTHOLOGUE AFUA_6G10090)"/>
    <property type="match status" value="1"/>
</dbReference>
<dbReference type="Pfam" id="PF00389">
    <property type="entry name" value="2-Hacid_dh"/>
    <property type="match status" value="1"/>
</dbReference>
<evidence type="ECO:0000313" key="7">
    <source>
        <dbReference type="EMBL" id="TPG60309.1"/>
    </source>
</evidence>
<evidence type="ECO:0000256" key="1">
    <source>
        <dbReference type="ARBA" id="ARBA00005854"/>
    </source>
</evidence>
<gene>
    <name evidence="7" type="ORF">EAH89_02710</name>
</gene>
<feature type="domain" description="D-isomer specific 2-hydroxyacid dehydrogenase catalytic" evidence="5">
    <location>
        <begin position="38"/>
        <end position="313"/>
    </location>
</feature>
<dbReference type="SUPFAM" id="SSF51735">
    <property type="entry name" value="NAD(P)-binding Rossmann-fold domains"/>
    <property type="match status" value="1"/>
</dbReference>
<dbReference type="Pfam" id="PF02826">
    <property type="entry name" value="2-Hacid_dh_C"/>
    <property type="match status" value="1"/>
</dbReference>
<dbReference type="Gene3D" id="3.40.50.720">
    <property type="entry name" value="NAD(P)-binding Rossmann-like Domain"/>
    <property type="match status" value="2"/>
</dbReference>
<reference evidence="7 8" key="1">
    <citation type="journal article" date="2019" name="Environ. Microbiol.">
        <title>Species interactions and distinct microbial communities in high Arctic permafrost affected cryosols are associated with the CH4 and CO2 gas fluxes.</title>
        <authorList>
            <person name="Altshuler I."/>
            <person name="Hamel J."/>
            <person name="Turney S."/>
            <person name="Magnuson E."/>
            <person name="Levesque R."/>
            <person name="Greer C."/>
            <person name="Whyte L.G."/>
        </authorList>
    </citation>
    <scope>NUCLEOTIDE SEQUENCE [LARGE SCALE GENOMIC DNA]</scope>
    <source>
        <strain evidence="7 8">S9.3B</strain>
    </source>
</reference>
<protein>
    <submittedName>
        <fullName evidence="7">D-2-hydroxyacid dehydrogenase family protein</fullName>
    </submittedName>
</protein>
<dbReference type="GO" id="GO:0016616">
    <property type="term" value="F:oxidoreductase activity, acting on the CH-OH group of donors, NAD or NADP as acceptor"/>
    <property type="evidence" value="ECO:0007669"/>
    <property type="project" value="InterPro"/>
</dbReference>
<dbReference type="OrthoDB" id="9793626at2"/>
<feature type="domain" description="D-isomer specific 2-hydroxyacid dehydrogenase NAD-binding" evidence="6">
    <location>
        <begin position="114"/>
        <end position="286"/>
    </location>
</feature>
<organism evidence="7 8">
    <name type="scientific">Muricoccus nepalensis</name>
    <dbReference type="NCBI Taxonomy" id="1854500"/>
    <lineage>
        <taxon>Bacteria</taxon>
        <taxon>Pseudomonadati</taxon>
        <taxon>Pseudomonadota</taxon>
        <taxon>Alphaproteobacteria</taxon>
        <taxon>Acetobacterales</taxon>
        <taxon>Roseomonadaceae</taxon>
        <taxon>Muricoccus</taxon>
    </lineage>
</organism>
<dbReference type="InterPro" id="IPR029753">
    <property type="entry name" value="D-isomer_DH_CS"/>
</dbReference>
<comment type="similarity">
    <text evidence="1 4">Belongs to the D-isomer specific 2-hydroxyacid dehydrogenase family.</text>
</comment>
<evidence type="ECO:0000259" key="5">
    <source>
        <dbReference type="Pfam" id="PF00389"/>
    </source>
</evidence>
<keyword evidence="8" id="KW-1185">Reference proteome</keyword>
<name>A0A502GDX7_9PROT</name>
<dbReference type="SUPFAM" id="SSF52283">
    <property type="entry name" value="Formate/glycerate dehydrogenase catalytic domain-like"/>
    <property type="match status" value="1"/>
</dbReference>
<dbReference type="EMBL" id="RCZP01000002">
    <property type="protein sequence ID" value="TPG60309.1"/>
    <property type="molecule type" value="Genomic_DNA"/>
</dbReference>
<comment type="caution">
    <text evidence="7">The sequence shown here is derived from an EMBL/GenBank/DDBJ whole genome shotgun (WGS) entry which is preliminary data.</text>
</comment>
<dbReference type="PANTHER" id="PTHR42789">
    <property type="entry name" value="D-ISOMER SPECIFIC 2-HYDROXYACID DEHYDROGENASE FAMILY PROTEIN (AFU_ORTHOLOGUE AFUA_6G10090)"/>
    <property type="match status" value="1"/>
</dbReference>
<keyword evidence="3" id="KW-0520">NAD</keyword>
<dbReference type="InterPro" id="IPR036291">
    <property type="entry name" value="NAD(P)-bd_dom_sf"/>
</dbReference>
<dbReference type="InterPro" id="IPR006140">
    <property type="entry name" value="D-isomer_DH_NAD-bd"/>
</dbReference>